<dbReference type="Pfam" id="PF24178">
    <property type="entry name" value="Subterisin"/>
    <property type="match status" value="1"/>
</dbReference>
<evidence type="ECO:0008006" key="3">
    <source>
        <dbReference type="Google" id="ProtNLM"/>
    </source>
</evidence>
<proteinExistence type="predicted"/>
<keyword evidence="2" id="KW-1185">Reference proteome</keyword>
<name>A0A840Z2E7_9SPHN</name>
<gene>
    <name evidence="1" type="ORF">FHR23_002883</name>
</gene>
<dbReference type="EMBL" id="JACIJI010000007">
    <property type="protein sequence ID" value="MBB5719924.1"/>
    <property type="molecule type" value="Genomic_DNA"/>
</dbReference>
<protein>
    <recommendedName>
        <fullName evidence="3">Benenodin family lasso peptide</fullName>
    </recommendedName>
</protein>
<dbReference type="NCBIfam" id="NF033522">
    <property type="entry name" value="lasso_benenodin"/>
    <property type="match status" value="1"/>
</dbReference>
<evidence type="ECO:0000313" key="1">
    <source>
        <dbReference type="EMBL" id="MBB5719924.1"/>
    </source>
</evidence>
<dbReference type="AlphaFoldDB" id="A0A840Z2E7"/>
<organism evidence="1 2">
    <name type="scientific">Stakelama sediminis</name>
    <dbReference type="NCBI Taxonomy" id="463200"/>
    <lineage>
        <taxon>Bacteria</taxon>
        <taxon>Pseudomonadati</taxon>
        <taxon>Pseudomonadota</taxon>
        <taxon>Alphaproteobacteria</taxon>
        <taxon>Sphingomonadales</taxon>
        <taxon>Sphingomonadaceae</taxon>
        <taxon>Stakelama</taxon>
    </lineage>
</organism>
<accession>A0A840Z2E7</accession>
<reference evidence="1 2" key="1">
    <citation type="submission" date="2020-08" db="EMBL/GenBank/DDBJ databases">
        <title>Genomic Encyclopedia of Type Strains, Phase IV (KMG-IV): sequencing the most valuable type-strain genomes for metagenomic binning, comparative biology and taxonomic classification.</title>
        <authorList>
            <person name="Goeker M."/>
        </authorList>
    </citation>
    <scope>NUCLEOTIDE SEQUENCE [LARGE SCALE GENOMIC DNA]</scope>
    <source>
        <strain evidence="1 2">DSM 27203</strain>
    </source>
</reference>
<evidence type="ECO:0000313" key="2">
    <source>
        <dbReference type="Proteomes" id="UP000554342"/>
    </source>
</evidence>
<dbReference type="RefSeq" id="WP_184005305.1">
    <property type="nucleotide sequence ID" value="NZ_BAABIF010000011.1"/>
</dbReference>
<dbReference type="InterPro" id="IPR049805">
    <property type="entry name" value="Lasso_benenodin"/>
</dbReference>
<sequence length="39" mass="3899">MEHEAETIDLGAASVATQGSGVLPGDEFIGLNPAGLSDE</sequence>
<dbReference type="Proteomes" id="UP000554342">
    <property type="component" value="Unassembled WGS sequence"/>
</dbReference>
<comment type="caution">
    <text evidence="1">The sequence shown here is derived from an EMBL/GenBank/DDBJ whole genome shotgun (WGS) entry which is preliminary data.</text>
</comment>